<keyword evidence="3 6" id="KW-0349">Heme</keyword>
<dbReference type="GO" id="GO:0008395">
    <property type="term" value="F:steroid hydroxylase activity"/>
    <property type="evidence" value="ECO:0007669"/>
    <property type="project" value="TreeGrafter"/>
</dbReference>
<dbReference type="InterPro" id="IPR036396">
    <property type="entry name" value="Cyt_P450_sf"/>
</dbReference>
<dbReference type="InterPro" id="IPR050529">
    <property type="entry name" value="CYP450_sterol_14alpha_dmase"/>
</dbReference>
<dbReference type="EMBL" id="JADGJD010000005">
    <property type="protein sequence ID" value="KAJ3057342.1"/>
    <property type="molecule type" value="Genomic_DNA"/>
</dbReference>
<dbReference type="GO" id="GO:0020037">
    <property type="term" value="F:heme binding"/>
    <property type="evidence" value="ECO:0007669"/>
    <property type="project" value="InterPro"/>
</dbReference>
<feature type="binding site" description="axial binding residue" evidence="6">
    <location>
        <position position="484"/>
    </location>
    <ligand>
        <name>heme</name>
        <dbReference type="ChEBI" id="CHEBI:30413"/>
    </ligand>
    <ligandPart>
        <name>Fe</name>
        <dbReference type="ChEBI" id="CHEBI:18248"/>
    </ligandPart>
</feature>
<proteinExistence type="inferred from homology"/>
<accession>A0AAD5SN94</accession>
<protein>
    <recommendedName>
        <fullName evidence="10">Cytochrome P450</fullName>
    </recommendedName>
</protein>
<evidence type="ECO:0000256" key="4">
    <source>
        <dbReference type="ARBA" id="ARBA00022723"/>
    </source>
</evidence>
<keyword evidence="7" id="KW-0812">Transmembrane</keyword>
<keyword evidence="4 6" id="KW-0479">Metal-binding</keyword>
<evidence type="ECO:0008006" key="10">
    <source>
        <dbReference type="Google" id="ProtNLM"/>
    </source>
</evidence>
<evidence type="ECO:0000256" key="6">
    <source>
        <dbReference type="PIRSR" id="PIRSR602403-1"/>
    </source>
</evidence>
<dbReference type="PANTHER" id="PTHR24304">
    <property type="entry name" value="CYTOCHROME P450 FAMILY 7"/>
    <property type="match status" value="1"/>
</dbReference>
<comment type="similarity">
    <text evidence="2">Belongs to the cytochrome P450 family.</text>
</comment>
<comment type="caution">
    <text evidence="8">The sequence shown here is derived from an EMBL/GenBank/DDBJ whole genome shotgun (WGS) entry which is preliminary data.</text>
</comment>
<evidence type="ECO:0000256" key="7">
    <source>
        <dbReference type="SAM" id="Phobius"/>
    </source>
</evidence>
<dbReference type="PANTHER" id="PTHR24304:SF2">
    <property type="entry name" value="24-HYDROXYCHOLESTEROL 7-ALPHA-HYDROXYLASE"/>
    <property type="match status" value="1"/>
</dbReference>
<evidence type="ECO:0000256" key="2">
    <source>
        <dbReference type="ARBA" id="ARBA00010617"/>
    </source>
</evidence>
<evidence type="ECO:0000313" key="9">
    <source>
        <dbReference type="Proteomes" id="UP001212841"/>
    </source>
</evidence>
<dbReference type="PRINTS" id="PR00465">
    <property type="entry name" value="EP450IV"/>
</dbReference>
<dbReference type="GO" id="GO:0016705">
    <property type="term" value="F:oxidoreductase activity, acting on paired donors, with incorporation or reduction of molecular oxygen"/>
    <property type="evidence" value="ECO:0007669"/>
    <property type="project" value="InterPro"/>
</dbReference>
<gene>
    <name evidence="8" type="ORF">HK097_008436</name>
</gene>
<keyword evidence="7" id="KW-0472">Membrane</keyword>
<dbReference type="GO" id="GO:0005506">
    <property type="term" value="F:iron ion binding"/>
    <property type="evidence" value="ECO:0007669"/>
    <property type="project" value="InterPro"/>
</dbReference>
<feature type="transmembrane region" description="Helical" evidence="7">
    <location>
        <begin position="12"/>
        <end position="30"/>
    </location>
</feature>
<keyword evidence="7" id="KW-1133">Transmembrane helix</keyword>
<dbReference type="InterPro" id="IPR001128">
    <property type="entry name" value="Cyt_P450"/>
</dbReference>
<evidence type="ECO:0000313" key="8">
    <source>
        <dbReference type="EMBL" id="KAJ3057342.1"/>
    </source>
</evidence>
<dbReference type="Pfam" id="PF00067">
    <property type="entry name" value="p450"/>
    <property type="match status" value="1"/>
</dbReference>
<keyword evidence="9" id="KW-1185">Reference proteome</keyword>
<evidence type="ECO:0000256" key="1">
    <source>
        <dbReference type="ARBA" id="ARBA00001971"/>
    </source>
</evidence>
<dbReference type="AlphaFoldDB" id="A0AAD5SN94"/>
<comment type="cofactor">
    <cofactor evidence="1 6">
        <name>heme</name>
        <dbReference type="ChEBI" id="CHEBI:30413"/>
    </cofactor>
</comment>
<sequence length="541" mass="60061">MDQLSAVASARPLTAAVAATAVAVAAYYALRPAPSNRIPTLNVWSLFVSTSSHSFTRRLLDTIKRYPSDIFRLSFSPFVNVIVLKGTQGTKFFHGSRDLDLDLGFQWLLGDLQPRDGKGDLDIIGLFLPNLKPKAVEVRVAQCMVPTMGAWIKKVEAGQAEGEITDLIPAFYDVIVSMALRSFVGYTNGDNEPRIQKLIQLMAAADPENMIRKNPVHLVAPNWPSAKRERDAAFGAIQDVMREMVDDYWQRNETGVPTMEEDPEKEYVDHDLMESATRAATRRVNGKLEVNYAGVFNLIYRQVATLLHIISDIPHLHVLINALFAAASNQFVVSALYLYFLSSNPTDKAAVLQEIQPLVAFLRQHSFSTASTSPDAPHLDLSSIPSSLFDGFQRLESGVLETIRMTARGFAPRIPTKDVEFGGHIIKKGTPVLLSHETVHGDETFYEDVKDFKGGRFVKESGGCMNPHSNDGRYIGFGYGRHPCLGMRFATAQIKVIVATILSTWDIEFPEPLGELPFMLVGILRPGKPLTMKWKRRADAL</sequence>
<dbReference type="Gene3D" id="1.10.630.10">
    <property type="entry name" value="Cytochrome P450"/>
    <property type="match status" value="1"/>
</dbReference>
<evidence type="ECO:0000256" key="5">
    <source>
        <dbReference type="ARBA" id="ARBA00023004"/>
    </source>
</evidence>
<dbReference type="InterPro" id="IPR002403">
    <property type="entry name" value="Cyt_P450_E_grp-IV"/>
</dbReference>
<dbReference type="SUPFAM" id="SSF48264">
    <property type="entry name" value="Cytochrome P450"/>
    <property type="match status" value="1"/>
</dbReference>
<keyword evidence="5 6" id="KW-0408">Iron</keyword>
<name>A0AAD5SN94_9FUNG</name>
<reference evidence="8" key="1">
    <citation type="submission" date="2020-05" db="EMBL/GenBank/DDBJ databases">
        <title>Phylogenomic resolution of chytrid fungi.</title>
        <authorList>
            <person name="Stajich J.E."/>
            <person name="Amses K."/>
            <person name="Simmons R."/>
            <person name="Seto K."/>
            <person name="Myers J."/>
            <person name="Bonds A."/>
            <person name="Quandt C.A."/>
            <person name="Barry K."/>
            <person name="Liu P."/>
            <person name="Grigoriev I."/>
            <person name="Longcore J.E."/>
            <person name="James T.Y."/>
        </authorList>
    </citation>
    <scope>NUCLEOTIDE SEQUENCE</scope>
    <source>
        <strain evidence="8">JEL0318</strain>
    </source>
</reference>
<dbReference type="Proteomes" id="UP001212841">
    <property type="component" value="Unassembled WGS sequence"/>
</dbReference>
<evidence type="ECO:0000256" key="3">
    <source>
        <dbReference type="ARBA" id="ARBA00022617"/>
    </source>
</evidence>
<organism evidence="8 9">
    <name type="scientific">Rhizophlyctis rosea</name>
    <dbReference type="NCBI Taxonomy" id="64517"/>
    <lineage>
        <taxon>Eukaryota</taxon>
        <taxon>Fungi</taxon>
        <taxon>Fungi incertae sedis</taxon>
        <taxon>Chytridiomycota</taxon>
        <taxon>Chytridiomycota incertae sedis</taxon>
        <taxon>Chytridiomycetes</taxon>
        <taxon>Rhizophlyctidales</taxon>
        <taxon>Rhizophlyctidaceae</taxon>
        <taxon>Rhizophlyctis</taxon>
    </lineage>
</organism>